<comment type="catalytic activity">
    <reaction evidence="11">
        <text>iminosuccinate + dihydroxyacetone phosphate = quinolinate + phosphate + 2 H2O + H(+)</text>
        <dbReference type="Rhea" id="RHEA:25888"/>
        <dbReference type="ChEBI" id="CHEBI:15377"/>
        <dbReference type="ChEBI" id="CHEBI:15378"/>
        <dbReference type="ChEBI" id="CHEBI:29959"/>
        <dbReference type="ChEBI" id="CHEBI:43474"/>
        <dbReference type="ChEBI" id="CHEBI:57642"/>
        <dbReference type="ChEBI" id="CHEBI:77875"/>
        <dbReference type="EC" id="2.5.1.72"/>
    </reaction>
    <physiologicalReaction direction="left-to-right" evidence="11">
        <dbReference type="Rhea" id="RHEA:25889"/>
    </physiologicalReaction>
</comment>
<gene>
    <name evidence="14" type="primary">nadA</name>
    <name evidence="14" type="ORF">HY768_05850</name>
</gene>
<dbReference type="AlphaFoldDB" id="A0A933IBE3"/>
<evidence type="ECO:0000256" key="4">
    <source>
        <dbReference type="ARBA" id="ARBA00012669"/>
    </source>
</evidence>
<dbReference type="InterPro" id="IPR003473">
    <property type="entry name" value="NadA"/>
</dbReference>
<evidence type="ECO:0000256" key="5">
    <source>
        <dbReference type="ARBA" id="ARBA00022485"/>
    </source>
</evidence>
<dbReference type="GO" id="GO:0008987">
    <property type="term" value="F:quinolinate synthetase A activity"/>
    <property type="evidence" value="ECO:0007669"/>
    <property type="project" value="UniProtKB-UniRule"/>
</dbReference>
<dbReference type="GO" id="GO:0034628">
    <property type="term" value="P:'de novo' NAD+ biosynthetic process from L-aspartate"/>
    <property type="evidence" value="ECO:0007669"/>
    <property type="project" value="TreeGrafter"/>
</dbReference>
<dbReference type="PANTHER" id="PTHR30573:SF0">
    <property type="entry name" value="QUINOLINATE SYNTHASE, CHLOROPLASTIC"/>
    <property type="match status" value="1"/>
</dbReference>
<keyword evidence="9" id="KW-0408">Iron</keyword>
<dbReference type="Pfam" id="PF02445">
    <property type="entry name" value="NadA"/>
    <property type="match status" value="1"/>
</dbReference>
<dbReference type="GO" id="GO:0046872">
    <property type="term" value="F:metal ion binding"/>
    <property type="evidence" value="ECO:0007669"/>
    <property type="project" value="UniProtKB-KW"/>
</dbReference>
<comment type="function">
    <text evidence="2">Catalyzes the condensation of iminoaspartate with dihydroxyacetone phosphate to form quinolinate.</text>
</comment>
<evidence type="ECO:0000256" key="13">
    <source>
        <dbReference type="NCBIfam" id="TIGR00550"/>
    </source>
</evidence>
<evidence type="ECO:0000256" key="3">
    <source>
        <dbReference type="ARBA" id="ARBA00005065"/>
    </source>
</evidence>
<dbReference type="EC" id="2.5.1.72" evidence="4 13"/>
<evidence type="ECO:0000256" key="12">
    <source>
        <dbReference type="ARBA" id="ARBA00073059"/>
    </source>
</evidence>
<keyword evidence="10" id="KW-0411">Iron-sulfur</keyword>
<dbReference type="EMBL" id="JACQXR010000076">
    <property type="protein sequence ID" value="MBI4726732.1"/>
    <property type="molecule type" value="Genomic_DNA"/>
</dbReference>
<comment type="pathway">
    <text evidence="3">Cofactor biosynthesis; NAD(+) biosynthesis; quinolinate from iminoaspartate: step 1/1.</text>
</comment>
<comment type="caution">
    <text evidence="14">The sequence shown here is derived from an EMBL/GenBank/DDBJ whole genome shotgun (WGS) entry which is preliminary data.</text>
</comment>
<evidence type="ECO:0000256" key="8">
    <source>
        <dbReference type="ARBA" id="ARBA00022723"/>
    </source>
</evidence>
<keyword evidence="6" id="KW-0662">Pyridine nucleotide biosynthesis</keyword>
<dbReference type="NCBIfam" id="TIGR00550">
    <property type="entry name" value="nadA"/>
    <property type="match status" value="1"/>
</dbReference>
<dbReference type="FunFam" id="3.40.50.10800:FF:000001">
    <property type="entry name" value="Quinolinate synthase A"/>
    <property type="match status" value="1"/>
</dbReference>
<dbReference type="GO" id="GO:0051539">
    <property type="term" value="F:4 iron, 4 sulfur cluster binding"/>
    <property type="evidence" value="ECO:0007669"/>
    <property type="project" value="UniProtKB-KW"/>
</dbReference>
<evidence type="ECO:0000256" key="7">
    <source>
        <dbReference type="ARBA" id="ARBA00022679"/>
    </source>
</evidence>
<evidence type="ECO:0000256" key="9">
    <source>
        <dbReference type="ARBA" id="ARBA00023004"/>
    </source>
</evidence>
<keyword evidence="7" id="KW-0808">Transferase</keyword>
<reference evidence="14" key="1">
    <citation type="submission" date="2020-07" db="EMBL/GenBank/DDBJ databases">
        <title>Huge and variable diversity of episymbiotic CPR bacteria and DPANN archaea in groundwater ecosystems.</title>
        <authorList>
            <person name="He C.Y."/>
            <person name="Keren R."/>
            <person name="Whittaker M."/>
            <person name="Farag I.F."/>
            <person name="Doudna J."/>
            <person name="Cate J.H.D."/>
            <person name="Banfield J.F."/>
        </authorList>
    </citation>
    <scope>NUCLEOTIDE SEQUENCE</scope>
    <source>
        <strain evidence="14">NC_groundwater_1520_Pr4_B-0.1um_53_5</strain>
    </source>
</reference>
<evidence type="ECO:0000256" key="2">
    <source>
        <dbReference type="ARBA" id="ARBA00003791"/>
    </source>
</evidence>
<evidence type="ECO:0000256" key="11">
    <source>
        <dbReference type="ARBA" id="ARBA00050125"/>
    </source>
</evidence>
<protein>
    <recommendedName>
        <fullName evidence="12 13">Quinolinate synthase</fullName>
        <ecNumber evidence="4 13">2.5.1.72</ecNumber>
    </recommendedName>
</protein>
<organism evidence="14 15">
    <name type="scientific">candidate division TA06 bacterium</name>
    <dbReference type="NCBI Taxonomy" id="2250710"/>
    <lineage>
        <taxon>Bacteria</taxon>
        <taxon>Bacteria division TA06</taxon>
    </lineage>
</organism>
<evidence type="ECO:0000256" key="10">
    <source>
        <dbReference type="ARBA" id="ARBA00023014"/>
    </source>
</evidence>
<dbReference type="InterPro" id="IPR036094">
    <property type="entry name" value="NadA_sf"/>
</dbReference>
<accession>A0A933IBE3</accession>
<name>A0A933IBE3_UNCT6</name>
<proteinExistence type="predicted"/>
<keyword evidence="5" id="KW-0004">4Fe-4S</keyword>
<keyword evidence="8" id="KW-0479">Metal-binding</keyword>
<evidence type="ECO:0000313" key="14">
    <source>
        <dbReference type="EMBL" id="MBI4726732.1"/>
    </source>
</evidence>
<evidence type="ECO:0000313" key="15">
    <source>
        <dbReference type="Proteomes" id="UP000736328"/>
    </source>
</evidence>
<dbReference type="Proteomes" id="UP000736328">
    <property type="component" value="Unassembled WGS sequence"/>
</dbReference>
<evidence type="ECO:0000256" key="6">
    <source>
        <dbReference type="ARBA" id="ARBA00022642"/>
    </source>
</evidence>
<comment type="cofactor">
    <cofactor evidence="1">
        <name>[4Fe-4S] cluster</name>
        <dbReference type="ChEBI" id="CHEBI:49883"/>
    </cofactor>
</comment>
<sequence length="311" mass="34154">MTLEEYQKLPSEKLYGLIAELKRQKDAVFLVHNYQTLDVQEIADFLGDSLALAQAAVRTKAGIIVFCGVHFMAESAKILNPGKKVLMPDVKAGCPMADMITAEALIAAKKQHDDPIVVAYVNSSAAVKAQSHICCTSSNAVKVVKSLSRDKQVLFVPDKNLGSYAAKVSGCRLILWPGYCFVHNRFTVEDVKAAREEYPGSRLIVHPECSPKVVELADEAASTSGMVKAVGEQAGVNEWIIGTEMGLVDQLSQSHPDKGIYPLARHAVCRNMKMTTLAKIAWVLEHEENEIRLSEEMAEKARESLERMLAV</sequence>
<dbReference type="SUPFAM" id="SSF142754">
    <property type="entry name" value="NadA-like"/>
    <property type="match status" value="1"/>
</dbReference>
<dbReference type="NCBIfam" id="NF006878">
    <property type="entry name" value="PRK09375.1-2"/>
    <property type="match status" value="1"/>
</dbReference>
<evidence type="ECO:0000256" key="1">
    <source>
        <dbReference type="ARBA" id="ARBA00001966"/>
    </source>
</evidence>
<dbReference type="PANTHER" id="PTHR30573">
    <property type="entry name" value="QUINOLINATE SYNTHETASE A"/>
    <property type="match status" value="1"/>
</dbReference>
<dbReference type="Gene3D" id="3.40.50.10800">
    <property type="entry name" value="NadA-like"/>
    <property type="match status" value="3"/>
</dbReference>